<feature type="transmembrane region" description="Helical" evidence="1">
    <location>
        <begin position="297"/>
        <end position="317"/>
    </location>
</feature>
<keyword evidence="1" id="KW-0812">Transmembrane</keyword>
<dbReference type="AlphaFoldDB" id="A0A1U7CVH2"/>
<name>A0A1U7CVH2_9BACT</name>
<sequence length="418" mass="46003">MEQRSLVSFFDSLSHPIDFSPHRRWVRYRVEDRPLETLIWLGALLRVWVFLDGRPYWMDEGSLSANLRGGPILDFSRPLAGDQLAPFGFLIPERVLVALFGGSVYVTRLIPLVCGIAALGLFRRLAERLMSRSGAIVAMILFAFSDDLIYYSSELKPYSWDLAIGLVVTLVSLGELAVDSSRWRLGLLALVAIGSPWMSFPSVFVVAGCGAVLLAHRLLAGRWRDAARLAAIAGGWAASAVVAYRASSRLLNEATSMYVFWNFAFLPFPPTTRKALSTTSGILLETFVTPLNLVPPFLPYAFAGLAVALLIFGTAALGRRDPAALAILLAPLALALAASALRKYPFHGRLIVWLVPVFFVLIAEGTQTVRGRGGRRLYGAVLAILLVYPCCDAVNESTGRRMRDFNIHGDLRKNQFME</sequence>
<feature type="transmembrane region" description="Helical" evidence="1">
    <location>
        <begin position="324"/>
        <end position="341"/>
    </location>
</feature>
<keyword evidence="1" id="KW-0472">Membrane</keyword>
<feature type="transmembrane region" description="Helical" evidence="1">
    <location>
        <begin position="95"/>
        <end position="122"/>
    </location>
</feature>
<gene>
    <name evidence="2" type="ORF">BSF38_04506</name>
</gene>
<keyword evidence="3" id="KW-1185">Reference proteome</keyword>
<proteinExistence type="predicted"/>
<evidence type="ECO:0008006" key="4">
    <source>
        <dbReference type="Google" id="ProtNLM"/>
    </source>
</evidence>
<dbReference type="EMBL" id="CP019082">
    <property type="protein sequence ID" value="APW62950.1"/>
    <property type="molecule type" value="Genomic_DNA"/>
</dbReference>
<keyword evidence="1" id="KW-1133">Transmembrane helix</keyword>
<organism evidence="2 3">
    <name type="scientific">Paludisphaera borealis</name>
    <dbReference type="NCBI Taxonomy" id="1387353"/>
    <lineage>
        <taxon>Bacteria</taxon>
        <taxon>Pseudomonadati</taxon>
        <taxon>Planctomycetota</taxon>
        <taxon>Planctomycetia</taxon>
        <taxon>Isosphaerales</taxon>
        <taxon>Isosphaeraceae</taxon>
        <taxon>Paludisphaera</taxon>
    </lineage>
</organism>
<accession>A0A1U7CVH2</accession>
<evidence type="ECO:0000256" key="1">
    <source>
        <dbReference type="SAM" id="Phobius"/>
    </source>
</evidence>
<evidence type="ECO:0000313" key="3">
    <source>
        <dbReference type="Proteomes" id="UP000186309"/>
    </source>
</evidence>
<reference evidence="3" key="1">
    <citation type="submission" date="2016-12" db="EMBL/GenBank/DDBJ databases">
        <title>Comparative genomics of four Isosphaeraceae planctomycetes: a common pool of plasmids and glycoside hydrolase genes.</title>
        <authorList>
            <person name="Ivanova A."/>
        </authorList>
    </citation>
    <scope>NUCLEOTIDE SEQUENCE [LARGE SCALE GENOMIC DNA]</scope>
    <source>
        <strain evidence="3">PX4</strain>
    </source>
</reference>
<dbReference type="KEGG" id="pbor:BSF38_04506"/>
<protein>
    <recommendedName>
        <fullName evidence="4">Glycosyltransferase RgtA/B/C/D-like domain-containing protein</fullName>
    </recommendedName>
</protein>
<feature type="transmembrane region" description="Helical" evidence="1">
    <location>
        <begin position="185"/>
        <end position="214"/>
    </location>
</feature>
<feature type="transmembrane region" description="Helical" evidence="1">
    <location>
        <begin position="134"/>
        <end position="152"/>
    </location>
</feature>
<evidence type="ECO:0000313" key="2">
    <source>
        <dbReference type="EMBL" id="APW62950.1"/>
    </source>
</evidence>
<dbReference type="Proteomes" id="UP000186309">
    <property type="component" value="Chromosome"/>
</dbReference>
<feature type="transmembrane region" description="Helical" evidence="1">
    <location>
        <begin position="226"/>
        <end position="243"/>
    </location>
</feature>
<feature type="transmembrane region" description="Helical" evidence="1">
    <location>
        <begin position="347"/>
        <end position="365"/>
    </location>
</feature>